<accession>A0A655HQM6</accession>
<keyword evidence="3" id="KW-0560">Oxidoreductase</keyword>
<dbReference type="Pfam" id="PF00881">
    <property type="entry name" value="Nitroreductase"/>
    <property type="match status" value="1"/>
</dbReference>
<dbReference type="SUPFAM" id="SSF55469">
    <property type="entry name" value="FMN-dependent nitroreductase-like"/>
    <property type="match status" value="1"/>
</dbReference>
<dbReference type="Gene3D" id="3.40.109.10">
    <property type="entry name" value="NADH Oxidase"/>
    <property type="match status" value="1"/>
</dbReference>
<dbReference type="Proteomes" id="UP000045842">
    <property type="component" value="Unassembled WGS sequence"/>
</dbReference>
<proteinExistence type="predicted"/>
<keyword evidence="2" id="KW-0288">FMN</keyword>
<evidence type="ECO:0000259" key="4">
    <source>
        <dbReference type="Pfam" id="PF00881"/>
    </source>
</evidence>
<protein>
    <submittedName>
        <fullName evidence="5">F420 biosynthesis protein fbiB</fullName>
    </submittedName>
</protein>
<dbReference type="EMBL" id="CSAD01000025">
    <property type="protein sequence ID" value="COU78582.1"/>
    <property type="molecule type" value="Genomic_DNA"/>
</dbReference>
<feature type="domain" description="Nitroreductase" evidence="4">
    <location>
        <begin position="3"/>
        <end position="94"/>
    </location>
</feature>
<dbReference type="PANTHER" id="PTHR23026">
    <property type="entry name" value="NADPH NITROREDUCTASE"/>
    <property type="match status" value="1"/>
</dbReference>
<name>A0A655HQM6_MYCTX</name>
<evidence type="ECO:0000256" key="2">
    <source>
        <dbReference type="ARBA" id="ARBA00022643"/>
    </source>
</evidence>
<dbReference type="AlphaFoldDB" id="A0A655HQM6"/>
<sequence length="114" mass="11980">MARGQILYDAPEVVIPMLVPDGAHSYPDAARTDAEHTMFTVAVGAAVQALLVALAVRGLGSCWIGSTIFAADLVRDELDLPVDWEPLGAIAIGYADEPSGLRDPVPAADLLILK</sequence>
<keyword evidence="1" id="KW-0285">Flavoprotein</keyword>
<evidence type="ECO:0000313" key="5">
    <source>
        <dbReference type="EMBL" id="COU78582.1"/>
    </source>
</evidence>
<evidence type="ECO:0000256" key="1">
    <source>
        <dbReference type="ARBA" id="ARBA00022630"/>
    </source>
</evidence>
<dbReference type="GO" id="GO:0016491">
    <property type="term" value="F:oxidoreductase activity"/>
    <property type="evidence" value="ECO:0007669"/>
    <property type="project" value="UniProtKB-KW"/>
</dbReference>
<dbReference type="InterPro" id="IPR000415">
    <property type="entry name" value="Nitroreductase-like"/>
</dbReference>
<organism evidence="5 6">
    <name type="scientific">Mycobacterium tuberculosis</name>
    <dbReference type="NCBI Taxonomy" id="1773"/>
    <lineage>
        <taxon>Bacteria</taxon>
        <taxon>Bacillati</taxon>
        <taxon>Actinomycetota</taxon>
        <taxon>Actinomycetes</taxon>
        <taxon>Mycobacteriales</taxon>
        <taxon>Mycobacteriaceae</taxon>
        <taxon>Mycobacterium</taxon>
        <taxon>Mycobacterium tuberculosis complex</taxon>
    </lineage>
</organism>
<evidence type="ECO:0000313" key="6">
    <source>
        <dbReference type="Proteomes" id="UP000045842"/>
    </source>
</evidence>
<dbReference type="InterPro" id="IPR050627">
    <property type="entry name" value="Nitroreductase/BluB"/>
</dbReference>
<dbReference type="PANTHER" id="PTHR23026:SF90">
    <property type="entry name" value="IODOTYROSINE DEIODINASE 1"/>
    <property type="match status" value="1"/>
</dbReference>
<evidence type="ECO:0000256" key="3">
    <source>
        <dbReference type="ARBA" id="ARBA00023002"/>
    </source>
</evidence>
<dbReference type="InterPro" id="IPR029479">
    <property type="entry name" value="Nitroreductase"/>
</dbReference>
<gene>
    <name evidence="5" type="ORF">ERS007679_00374</name>
</gene>
<reference evidence="5 6" key="1">
    <citation type="submission" date="2015-03" db="EMBL/GenBank/DDBJ databases">
        <authorList>
            <consortium name="Pathogen Informatics"/>
        </authorList>
    </citation>
    <scope>NUCLEOTIDE SEQUENCE [LARGE SCALE GENOMIC DNA]</scope>
    <source>
        <strain evidence="5 6">G09801536</strain>
    </source>
</reference>